<organism evidence="1 2">
    <name type="scientific">Plectus sambesii</name>
    <dbReference type="NCBI Taxonomy" id="2011161"/>
    <lineage>
        <taxon>Eukaryota</taxon>
        <taxon>Metazoa</taxon>
        <taxon>Ecdysozoa</taxon>
        <taxon>Nematoda</taxon>
        <taxon>Chromadorea</taxon>
        <taxon>Plectida</taxon>
        <taxon>Plectina</taxon>
        <taxon>Plectoidea</taxon>
        <taxon>Plectidae</taxon>
        <taxon>Plectus</taxon>
    </lineage>
</organism>
<protein>
    <submittedName>
        <fullName evidence="2">Uncharacterized protein</fullName>
    </submittedName>
</protein>
<name>A0A914W8T6_9BILA</name>
<accession>A0A914W8T6</accession>
<reference evidence="2" key="1">
    <citation type="submission" date="2022-11" db="UniProtKB">
        <authorList>
            <consortium name="WormBaseParasite"/>
        </authorList>
    </citation>
    <scope>IDENTIFICATION</scope>
</reference>
<keyword evidence="1" id="KW-1185">Reference proteome</keyword>
<evidence type="ECO:0000313" key="1">
    <source>
        <dbReference type="Proteomes" id="UP000887566"/>
    </source>
</evidence>
<dbReference type="AlphaFoldDB" id="A0A914W8T6"/>
<dbReference type="Proteomes" id="UP000887566">
    <property type="component" value="Unplaced"/>
</dbReference>
<sequence>MKGALIRRAACQKQRRRRLGQWSLSAITGHFFSGHRSLYPVVTLQWTLVTFSNHWSLVSTIHRSLRNTETSSLTYDERTAASSTTRLRYGYSATLSALLSSGQQCRRQMRQRLMGQRQTRLCTAQLPADREAATQLVSPMLFGIAAPSTRTVSR</sequence>
<evidence type="ECO:0000313" key="2">
    <source>
        <dbReference type="WBParaSite" id="PSAMB.scaffold3286size18931.g20990.t1"/>
    </source>
</evidence>
<proteinExistence type="predicted"/>
<dbReference type="WBParaSite" id="PSAMB.scaffold3286size18931.g20990.t1">
    <property type="protein sequence ID" value="PSAMB.scaffold3286size18931.g20990.t1"/>
    <property type="gene ID" value="PSAMB.scaffold3286size18931.g20990"/>
</dbReference>